<keyword evidence="2" id="KW-1185">Reference proteome</keyword>
<protein>
    <submittedName>
        <fullName evidence="1">Uncharacterized protein</fullName>
    </submittedName>
</protein>
<sequence>MNLLSAPKGKRRMTLIQSGKLYKFHIRHDSLHTINILQIEDLLKRIDSAKGTKYNNPPYPPVFDANARCDFHVGAQGHSSEDYKVLKSKLQTLLDSKIFLFAPQGLQINNTPSLSHAGPSVHIMEEIIENGSEDDYHTGLS</sequence>
<comment type="caution">
    <text evidence="1">The sequence shown here is derived from an EMBL/GenBank/DDBJ whole genome shotgun (WGS) entry which is preliminary data.</text>
</comment>
<accession>A0A9D5BGS9</accession>
<proteinExistence type="predicted"/>
<evidence type="ECO:0000313" key="1">
    <source>
        <dbReference type="EMBL" id="KAI5443315.1"/>
    </source>
</evidence>
<dbReference type="Gramene" id="Psat01G0210100-T1">
    <property type="protein sequence ID" value="KAI5443315.1"/>
    <property type="gene ID" value="KIW84_012101"/>
</dbReference>
<dbReference type="AlphaFoldDB" id="A0A9D5BGS9"/>
<organism evidence="1 2">
    <name type="scientific">Pisum sativum</name>
    <name type="common">Garden pea</name>
    <name type="synonym">Lathyrus oleraceus</name>
    <dbReference type="NCBI Taxonomy" id="3888"/>
    <lineage>
        <taxon>Eukaryota</taxon>
        <taxon>Viridiplantae</taxon>
        <taxon>Streptophyta</taxon>
        <taxon>Embryophyta</taxon>
        <taxon>Tracheophyta</taxon>
        <taxon>Spermatophyta</taxon>
        <taxon>Magnoliopsida</taxon>
        <taxon>eudicotyledons</taxon>
        <taxon>Gunneridae</taxon>
        <taxon>Pentapetalae</taxon>
        <taxon>rosids</taxon>
        <taxon>fabids</taxon>
        <taxon>Fabales</taxon>
        <taxon>Fabaceae</taxon>
        <taxon>Papilionoideae</taxon>
        <taxon>50 kb inversion clade</taxon>
        <taxon>NPAAA clade</taxon>
        <taxon>Hologalegina</taxon>
        <taxon>IRL clade</taxon>
        <taxon>Fabeae</taxon>
        <taxon>Lathyrus</taxon>
    </lineage>
</organism>
<dbReference type="EMBL" id="JAMSHJ010000001">
    <property type="protein sequence ID" value="KAI5443315.1"/>
    <property type="molecule type" value="Genomic_DNA"/>
</dbReference>
<gene>
    <name evidence="1" type="ORF">KIW84_012101</name>
</gene>
<dbReference type="Proteomes" id="UP001058974">
    <property type="component" value="Chromosome 1"/>
</dbReference>
<reference evidence="1 2" key="1">
    <citation type="journal article" date="2022" name="Nat. Genet.">
        <title>Improved pea reference genome and pan-genome highlight genomic features and evolutionary characteristics.</title>
        <authorList>
            <person name="Yang T."/>
            <person name="Liu R."/>
            <person name="Luo Y."/>
            <person name="Hu S."/>
            <person name="Wang D."/>
            <person name="Wang C."/>
            <person name="Pandey M.K."/>
            <person name="Ge S."/>
            <person name="Xu Q."/>
            <person name="Li N."/>
            <person name="Li G."/>
            <person name="Huang Y."/>
            <person name="Saxena R.K."/>
            <person name="Ji Y."/>
            <person name="Li M."/>
            <person name="Yan X."/>
            <person name="He Y."/>
            <person name="Liu Y."/>
            <person name="Wang X."/>
            <person name="Xiang C."/>
            <person name="Varshney R.K."/>
            <person name="Ding H."/>
            <person name="Gao S."/>
            <person name="Zong X."/>
        </authorList>
    </citation>
    <scope>NUCLEOTIDE SEQUENCE [LARGE SCALE GENOMIC DNA]</scope>
    <source>
        <strain evidence="1 2">cv. Zhongwan 6</strain>
    </source>
</reference>
<evidence type="ECO:0000313" key="2">
    <source>
        <dbReference type="Proteomes" id="UP001058974"/>
    </source>
</evidence>
<name>A0A9D5BGS9_PEA</name>